<dbReference type="AlphaFoldDB" id="A0A5N6PWH8"/>
<reference evidence="2 3" key="1">
    <citation type="submission" date="2019-05" db="EMBL/GenBank/DDBJ databases">
        <title>Mikania micrantha, genome provides insights into the molecular mechanism of rapid growth.</title>
        <authorList>
            <person name="Liu B."/>
        </authorList>
    </citation>
    <scope>NUCLEOTIDE SEQUENCE [LARGE SCALE GENOMIC DNA]</scope>
    <source>
        <strain evidence="2">NLD-2019</strain>
        <tissue evidence="2">Leaf</tissue>
    </source>
</reference>
<evidence type="ECO:0000256" key="1">
    <source>
        <dbReference type="SAM" id="MobiDB-lite"/>
    </source>
</evidence>
<accession>A0A5N6PWH8</accession>
<evidence type="ECO:0000313" key="2">
    <source>
        <dbReference type="EMBL" id="KAD7117256.1"/>
    </source>
</evidence>
<dbReference type="EMBL" id="SZYD01000002">
    <property type="protein sequence ID" value="KAD7117256.1"/>
    <property type="molecule type" value="Genomic_DNA"/>
</dbReference>
<protein>
    <submittedName>
        <fullName evidence="2">Uncharacterized protein</fullName>
    </submittedName>
</protein>
<sequence>MENNTYNQRDKVMKSQRNGVKMADEIQTGAKIVYETQTGSDRRKIAREESCLKSENRRRRVNWSRPQGKNRRAKAIVQRSKMEQGFSRFAFPYKELYDPSTSDDTLEAPRAVTLPPSPRRRSKTHIDTTNSEPMPKRRKIAVCIWDRIFELLKEWRYEGTPPPMRRVSPLGHAAFDGLPVYHAKLENAPVWAAIESYSKSTIASAVADSALLFDAAICCATVRALCSIVVSLSRKVEISSSTLKSQACMV</sequence>
<gene>
    <name evidence="2" type="ORF">E3N88_04524</name>
</gene>
<feature type="region of interest" description="Disordered" evidence="1">
    <location>
        <begin position="101"/>
        <end position="133"/>
    </location>
</feature>
<dbReference type="Proteomes" id="UP000326396">
    <property type="component" value="Linkage Group LG10"/>
</dbReference>
<name>A0A5N6PWH8_9ASTR</name>
<proteinExistence type="predicted"/>
<evidence type="ECO:0000313" key="3">
    <source>
        <dbReference type="Proteomes" id="UP000326396"/>
    </source>
</evidence>
<comment type="caution">
    <text evidence="2">The sequence shown here is derived from an EMBL/GenBank/DDBJ whole genome shotgun (WGS) entry which is preliminary data.</text>
</comment>
<organism evidence="2 3">
    <name type="scientific">Mikania micrantha</name>
    <name type="common">bitter vine</name>
    <dbReference type="NCBI Taxonomy" id="192012"/>
    <lineage>
        <taxon>Eukaryota</taxon>
        <taxon>Viridiplantae</taxon>
        <taxon>Streptophyta</taxon>
        <taxon>Embryophyta</taxon>
        <taxon>Tracheophyta</taxon>
        <taxon>Spermatophyta</taxon>
        <taxon>Magnoliopsida</taxon>
        <taxon>eudicotyledons</taxon>
        <taxon>Gunneridae</taxon>
        <taxon>Pentapetalae</taxon>
        <taxon>asterids</taxon>
        <taxon>campanulids</taxon>
        <taxon>Asterales</taxon>
        <taxon>Asteraceae</taxon>
        <taxon>Asteroideae</taxon>
        <taxon>Heliantheae alliance</taxon>
        <taxon>Eupatorieae</taxon>
        <taxon>Mikania</taxon>
    </lineage>
</organism>
<keyword evidence="3" id="KW-1185">Reference proteome</keyword>